<feature type="transmembrane region" description="Helical" evidence="8">
    <location>
        <begin position="343"/>
        <end position="361"/>
    </location>
</feature>
<evidence type="ECO:0000313" key="9">
    <source>
        <dbReference type="EMBL" id="OAN47134.1"/>
    </source>
</evidence>
<dbReference type="AlphaFoldDB" id="A0A178MGL6"/>
<feature type="transmembrane region" description="Helical" evidence="8">
    <location>
        <begin position="167"/>
        <end position="200"/>
    </location>
</feature>
<evidence type="ECO:0000256" key="7">
    <source>
        <dbReference type="ARBA" id="ARBA00023136"/>
    </source>
</evidence>
<feature type="transmembrane region" description="Helical" evidence="8">
    <location>
        <begin position="144"/>
        <end position="161"/>
    </location>
</feature>
<accession>A0A178MGL6</accession>
<dbReference type="GO" id="GO:0010041">
    <property type="term" value="P:response to iron(III) ion"/>
    <property type="evidence" value="ECO:0007669"/>
    <property type="project" value="TreeGrafter"/>
</dbReference>
<feature type="transmembrane region" description="Helical" evidence="8">
    <location>
        <begin position="121"/>
        <end position="137"/>
    </location>
</feature>
<feature type="transmembrane region" description="Helical" evidence="8">
    <location>
        <begin position="68"/>
        <end position="86"/>
    </location>
</feature>
<keyword evidence="6 8" id="KW-1133">Transmembrane helix</keyword>
<feature type="transmembrane region" description="Helical" evidence="8">
    <location>
        <begin position="98"/>
        <end position="115"/>
    </location>
</feature>
<keyword evidence="10" id="KW-1185">Reference proteome</keyword>
<sequence length="671" mass="75834">MTRGELFLLLASLALYLYTRLANLTAFPIYFFCDEAIHGVLARDLVANGFRDNNGVLLPPYFRNAEKWSLSLSVYLHALGIILFGFDQSVWQTRATSVFASLLAPLGIAALLRFGYHDRRWWLGILVLGAMPAWFIHARTAFETVLMVACYAGFLAAYMAYRTYDDRWIVATILLGAATFYSYANGQGVILVSGVLLFLSDIRYHLSRPPQRLWLALGALALALVPLIRFRWLHPDATVEHLRTLNSYWLKPLPLTEKIEQFITIYAQGLDPRYWFWPNTIDLDRHRFPDSGHLPLFLLPFVLIGFAICVWRWRESIYRLPIVALLAAPFSSALVGIAVTRTLAMVIPATLLAVIGASFLIERLTLRWQRLVTLLFGLTVAFSSLVMLRTAVLGGSLWFRDYGLYGMQYGAQQLFVETIPDLLARDSQTILRVSTAWANNPNSFVDFFLTPAQRRRIELITIDAYLYQRRDLNQQRDLFIMTAAEYERAQQSGKFIITPPEQIIPYPDGRPGFYVVRLAYVADIDEILSAERAARAALVEEPLVVGGQELIVAHSRFDIGGIADLFDSDPNTLARGLEANPLVIELRFPNPQPINGIELTLGTMDLDLTVTVTTPDGETHAFRQPYRGMPPDPTVTFDLPQPLLATTLRLDIFQQGAGEPAHVHVREVRWR</sequence>
<comment type="caution">
    <text evidence="9">The sequence shown here is derived from an EMBL/GenBank/DDBJ whole genome shotgun (WGS) entry which is preliminary data.</text>
</comment>
<evidence type="ECO:0000256" key="3">
    <source>
        <dbReference type="ARBA" id="ARBA00022676"/>
    </source>
</evidence>
<keyword evidence="4" id="KW-0808">Transferase</keyword>
<keyword evidence="7 8" id="KW-0472">Membrane</keyword>
<dbReference type="Proteomes" id="UP000078287">
    <property type="component" value="Unassembled WGS sequence"/>
</dbReference>
<evidence type="ECO:0008006" key="11">
    <source>
        <dbReference type="Google" id="ProtNLM"/>
    </source>
</evidence>
<keyword evidence="3" id="KW-0328">Glycosyltransferase</keyword>
<dbReference type="InterPro" id="IPR050297">
    <property type="entry name" value="LipidA_mod_glycosyltrf_83"/>
</dbReference>
<dbReference type="EMBL" id="LWQS01000039">
    <property type="protein sequence ID" value="OAN47134.1"/>
    <property type="molecule type" value="Genomic_DNA"/>
</dbReference>
<dbReference type="STRING" id="1707952.A6A03_10805"/>
<evidence type="ECO:0000256" key="4">
    <source>
        <dbReference type="ARBA" id="ARBA00022679"/>
    </source>
</evidence>
<dbReference type="PANTHER" id="PTHR33908">
    <property type="entry name" value="MANNOSYLTRANSFERASE YKCB-RELATED"/>
    <property type="match status" value="1"/>
</dbReference>
<evidence type="ECO:0000256" key="6">
    <source>
        <dbReference type="ARBA" id="ARBA00022989"/>
    </source>
</evidence>
<dbReference type="GO" id="GO:0009103">
    <property type="term" value="P:lipopolysaccharide biosynthetic process"/>
    <property type="evidence" value="ECO:0007669"/>
    <property type="project" value="UniProtKB-ARBA"/>
</dbReference>
<protein>
    <recommendedName>
        <fullName evidence="11">Glycosyltransferase RgtA/B/C/D-like domain-containing protein</fullName>
    </recommendedName>
</protein>
<feature type="transmembrane region" description="Helical" evidence="8">
    <location>
        <begin position="292"/>
        <end position="311"/>
    </location>
</feature>
<reference evidence="9 10" key="1">
    <citation type="submission" date="2016-04" db="EMBL/GenBank/DDBJ databases">
        <title>Chloroflexus islandicus sp. nov., a thermophilic filamentous anoxygenic phototrophic bacterium from geyser Strokkur (Iceland).</title>
        <authorList>
            <person name="Gaisin V.A."/>
            <person name="Kalashnikov A.M."/>
            <person name="Sukhacheva M.V."/>
            <person name="Grouzdev D.S."/>
            <person name="Ivanov T.M."/>
            <person name="Kuznetsov B."/>
            <person name="Gorlenko V.M."/>
        </authorList>
    </citation>
    <scope>NUCLEOTIDE SEQUENCE [LARGE SCALE GENOMIC DNA]</scope>
    <source>
        <strain evidence="10">isl-2</strain>
    </source>
</reference>
<keyword evidence="2" id="KW-1003">Cell membrane</keyword>
<dbReference type="PANTHER" id="PTHR33908:SF3">
    <property type="entry name" value="UNDECAPRENYL PHOSPHATE-ALPHA-4-AMINO-4-DEOXY-L-ARABINOSE ARABINOSYL TRANSFERASE"/>
    <property type="match status" value="1"/>
</dbReference>
<evidence type="ECO:0000313" key="10">
    <source>
        <dbReference type="Proteomes" id="UP000078287"/>
    </source>
</evidence>
<evidence type="ECO:0000256" key="5">
    <source>
        <dbReference type="ARBA" id="ARBA00022692"/>
    </source>
</evidence>
<name>A0A178MGL6_9CHLR</name>
<proteinExistence type="predicted"/>
<evidence type="ECO:0000256" key="8">
    <source>
        <dbReference type="SAM" id="Phobius"/>
    </source>
</evidence>
<feature type="transmembrane region" description="Helical" evidence="8">
    <location>
        <begin position="318"/>
        <end position="337"/>
    </location>
</feature>
<feature type="transmembrane region" description="Helical" evidence="8">
    <location>
        <begin position="373"/>
        <end position="399"/>
    </location>
</feature>
<organism evidence="9 10">
    <name type="scientific">Chloroflexus islandicus</name>
    <dbReference type="NCBI Taxonomy" id="1707952"/>
    <lineage>
        <taxon>Bacteria</taxon>
        <taxon>Bacillati</taxon>
        <taxon>Chloroflexota</taxon>
        <taxon>Chloroflexia</taxon>
        <taxon>Chloroflexales</taxon>
        <taxon>Chloroflexineae</taxon>
        <taxon>Chloroflexaceae</taxon>
        <taxon>Chloroflexus</taxon>
    </lineage>
</organism>
<evidence type="ECO:0000256" key="1">
    <source>
        <dbReference type="ARBA" id="ARBA00004651"/>
    </source>
</evidence>
<feature type="transmembrane region" description="Helical" evidence="8">
    <location>
        <begin position="212"/>
        <end position="232"/>
    </location>
</feature>
<gene>
    <name evidence="9" type="ORF">A6A03_10805</name>
</gene>
<evidence type="ECO:0000256" key="2">
    <source>
        <dbReference type="ARBA" id="ARBA00022475"/>
    </source>
</evidence>
<dbReference type="GO" id="GO:0005886">
    <property type="term" value="C:plasma membrane"/>
    <property type="evidence" value="ECO:0007669"/>
    <property type="project" value="UniProtKB-SubCell"/>
</dbReference>
<dbReference type="OrthoDB" id="137357at2"/>
<comment type="subcellular location">
    <subcellularLocation>
        <location evidence="1">Cell membrane</location>
        <topology evidence="1">Multi-pass membrane protein</topology>
    </subcellularLocation>
</comment>
<dbReference type="GO" id="GO:0016763">
    <property type="term" value="F:pentosyltransferase activity"/>
    <property type="evidence" value="ECO:0007669"/>
    <property type="project" value="TreeGrafter"/>
</dbReference>
<keyword evidence="5 8" id="KW-0812">Transmembrane</keyword>